<name>A0A4Z2FK34_9TELE</name>
<gene>
    <name evidence="2" type="ORF">EYF80_048687</name>
</gene>
<keyword evidence="3" id="KW-1185">Reference proteome</keyword>
<feature type="region of interest" description="Disordered" evidence="1">
    <location>
        <begin position="110"/>
        <end position="217"/>
    </location>
</feature>
<protein>
    <submittedName>
        <fullName evidence="2">Uncharacterized protein</fullName>
    </submittedName>
</protein>
<dbReference type="EMBL" id="SRLO01001131">
    <property type="protein sequence ID" value="TNN41144.1"/>
    <property type="molecule type" value="Genomic_DNA"/>
</dbReference>
<evidence type="ECO:0000313" key="3">
    <source>
        <dbReference type="Proteomes" id="UP000314294"/>
    </source>
</evidence>
<proteinExistence type="predicted"/>
<comment type="caution">
    <text evidence="2">The sequence shown here is derived from an EMBL/GenBank/DDBJ whole genome shotgun (WGS) entry which is preliminary data.</text>
</comment>
<sequence>MKLLLRLKDFRFQLRERNSRADWPELRDDRLKDEIFELGAKITPLKTIDRRDGDPRDGKLYSGDPVGSRAAGSRSGAFGRSSAAEGREMFCNFRPRDNLYSMLCVGKEARKGRNERKGRMAVRQGSKVARKEGKVARKEGKEARKVGKEARQVGKEGKKARRVGKEARKVGKEGRQGYKEGRKGSKEGREGGTAGRKGKKEGKEGRKGGTEGRKGRK</sequence>
<dbReference type="AlphaFoldDB" id="A0A4Z2FK34"/>
<feature type="compositionally biased region" description="Basic and acidic residues" evidence="1">
    <location>
        <begin position="201"/>
        <end position="217"/>
    </location>
</feature>
<evidence type="ECO:0000313" key="2">
    <source>
        <dbReference type="EMBL" id="TNN41144.1"/>
    </source>
</evidence>
<feature type="compositionally biased region" description="Basic and acidic residues" evidence="1">
    <location>
        <begin position="47"/>
        <end position="59"/>
    </location>
</feature>
<reference evidence="2 3" key="1">
    <citation type="submission" date="2019-03" db="EMBL/GenBank/DDBJ databases">
        <title>First draft genome of Liparis tanakae, snailfish: a comprehensive survey of snailfish specific genes.</title>
        <authorList>
            <person name="Kim W."/>
            <person name="Song I."/>
            <person name="Jeong J.-H."/>
            <person name="Kim D."/>
            <person name="Kim S."/>
            <person name="Ryu S."/>
            <person name="Song J.Y."/>
            <person name="Lee S.K."/>
        </authorList>
    </citation>
    <scope>NUCLEOTIDE SEQUENCE [LARGE SCALE GENOMIC DNA]</scope>
    <source>
        <tissue evidence="2">Muscle</tissue>
    </source>
</reference>
<accession>A0A4Z2FK34</accession>
<organism evidence="2 3">
    <name type="scientific">Liparis tanakae</name>
    <name type="common">Tanaka's snailfish</name>
    <dbReference type="NCBI Taxonomy" id="230148"/>
    <lineage>
        <taxon>Eukaryota</taxon>
        <taxon>Metazoa</taxon>
        <taxon>Chordata</taxon>
        <taxon>Craniata</taxon>
        <taxon>Vertebrata</taxon>
        <taxon>Euteleostomi</taxon>
        <taxon>Actinopterygii</taxon>
        <taxon>Neopterygii</taxon>
        <taxon>Teleostei</taxon>
        <taxon>Neoteleostei</taxon>
        <taxon>Acanthomorphata</taxon>
        <taxon>Eupercaria</taxon>
        <taxon>Perciformes</taxon>
        <taxon>Cottioidei</taxon>
        <taxon>Cottales</taxon>
        <taxon>Liparidae</taxon>
        <taxon>Liparis</taxon>
    </lineage>
</organism>
<evidence type="ECO:0000256" key="1">
    <source>
        <dbReference type="SAM" id="MobiDB-lite"/>
    </source>
</evidence>
<feature type="compositionally biased region" description="Basic and acidic residues" evidence="1">
    <location>
        <begin position="129"/>
        <end position="190"/>
    </location>
</feature>
<dbReference type="Proteomes" id="UP000314294">
    <property type="component" value="Unassembled WGS sequence"/>
</dbReference>
<feature type="compositionally biased region" description="Low complexity" evidence="1">
    <location>
        <begin position="67"/>
        <end position="81"/>
    </location>
</feature>
<feature type="region of interest" description="Disordered" evidence="1">
    <location>
        <begin position="47"/>
        <end position="81"/>
    </location>
</feature>